<evidence type="ECO:0000313" key="1">
    <source>
        <dbReference type="EMBL" id="JAD25257.1"/>
    </source>
</evidence>
<accession>A0A0A8YS91</accession>
<dbReference type="AlphaFoldDB" id="A0A0A8YS91"/>
<protein>
    <submittedName>
        <fullName evidence="1">Uncharacterized protein</fullName>
    </submittedName>
</protein>
<sequence length="56" mass="6272">MIGVHCYSQSIYMVIDIVATPDPPSLKLALLEDEQKFKLGVLVGVTHLFDHQYLGK</sequence>
<name>A0A0A8YS91_ARUDO</name>
<reference evidence="1" key="2">
    <citation type="journal article" date="2015" name="Data Brief">
        <title>Shoot transcriptome of the giant reed, Arundo donax.</title>
        <authorList>
            <person name="Barrero R.A."/>
            <person name="Guerrero F.D."/>
            <person name="Moolhuijzen P."/>
            <person name="Goolsby J.A."/>
            <person name="Tidwell J."/>
            <person name="Bellgard S.E."/>
            <person name="Bellgard M.I."/>
        </authorList>
    </citation>
    <scope>NUCLEOTIDE SEQUENCE</scope>
    <source>
        <tissue evidence="1">Shoot tissue taken approximately 20 cm above the soil surface</tissue>
    </source>
</reference>
<organism evidence="1">
    <name type="scientific">Arundo donax</name>
    <name type="common">Giant reed</name>
    <name type="synonym">Donax arundinaceus</name>
    <dbReference type="NCBI Taxonomy" id="35708"/>
    <lineage>
        <taxon>Eukaryota</taxon>
        <taxon>Viridiplantae</taxon>
        <taxon>Streptophyta</taxon>
        <taxon>Embryophyta</taxon>
        <taxon>Tracheophyta</taxon>
        <taxon>Spermatophyta</taxon>
        <taxon>Magnoliopsida</taxon>
        <taxon>Liliopsida</taxon>
        <taxon>Poales</taxon>
        <taxon>Poaceae</taxon>
        <taxon>PACMAD clade</taxon>
        <taxon>Arundinoideae</taxon>
        <taxon>Arundineae</taxon>
        <taxon>Arundo</taxon>
    </lineage>
</organism>
<proteinExistence type="predicted"/>
<dbReference type="EMBL" id="GBRH01272638">
    <property type="protein sequence ID" value="JAD25257.1"/>
    <property type="molecule type" value="Transcribed_RNA"/>
</dbReference>
<reference evidence="1" key="1">
    <citation type="submission" date="2014-09" db="EMBL/GenBank/DDBJ databases">
        <authorList>
            <person name="Magalhaes I.L.F."/>
            <person name="Oliveira U."/>
            <person name="Santos F.R."/>
            <person name="Vidigal T.H.D.A."/>
            <person name="Brescovit A.D."/>
            <person name="Santos A.J."/>
        </authorList>
    </citation>
    <scope>NUCLEOTIDE SEQUENCE</scope>
    <source>
        <tissue evidence="1">Shoot tissue taken approximately 20 cm above the soil surface</tissue>
    </source>
</reference>